<name>A0A1H4BV17_9BACT</name>
<keyword evidence="1" id="KW-0472">Membrane</keyword>
<evidence type="ECO:0000256" key="1">
    <source>
        <dbReference type="SAM" id="Phobius"/>
    </source>
</evidence>
<dbReference type="Pfam" id="PF16344">
    <property type="entry name" value="FecR_C"/>
    <property type="match status" value="1"/>
</dbReference>
<dbReference type="STRING" id="1033731.SAMN05444145_10453"/>
<dbReference type="InterPro" id="IPR032508">
    <property type="entry name" value="FecR_C"/>
</dbReference>
<feature type="domain" description="FecR protein" evidence="2">
    <location>
        <begin position="77"/>
        <end position="162"/>
    </location>
</feature>
<dbReference type="AlphaFoldDB" id="A0A1H4BV17"/>
<dbReference type="Proteomes" id="UP000183253">
    <property type="component" value="Unassembled WGS sequence"/>
</dbReference>
<reference evidence="4 5" key="1">
    <citation type="submission" date="2016-10" db="EMBL/GenBank/DDBJ databases">
        <authorList>
            <person name="de Groot N.N."/>
        </authorList>
    </citation>
    <scope>NUCLEOTIDE SEQUENCE [LARGE SCALE GENOMIC DNA]</scope>
    <source>
        <strain evidence="4 5">DSM 25383</strain>
    </source>
</reference>
<keyword evidence="1" id="KW-1133">Transmembrane helix</keyword>
<protein>
    <submittedName>
        <fullName evidence="4">FecR family protein</fullName>
    </submittedName>
</protein>
<dbReference type="Pfam" id="PF04773">
    <property type="entry name" value="FecR"/>
    <property type="match status" value="1"/>
</dbReference>
<dbReference type="EMBL" id="FNRI01000004">
    <property type="protein sequence ID" value="SEA51939.1"/>
    <property type="molecule type" value="Genomic_DNA"/>
</dbReference>
<dbReference type="Gene3D" id="2.60.120.1440">
    <property type="match status" value="1"/>
</dbReference>
<proteinExistence type="predicted"/>
<keyword evidence="5" id="KW-1185">Reference proteome</keyword>
<dbReference type="GO" id="GO:0016989">
    <property type="term" value="F:sigma factor antagonist activity"/>
    <property type="evidence" value="ECO:0007669"/>
    <property type="project" value="TreeGrafter"/>
</dbReference>
<dbReference type="InterPro" id="IPR006860">
    <property type="entry name" value="FecR"/>
</dbReference>
<accession>A0A1H4BV17</accession>
<evidence type="ECO:0000313" key="4">
    <source>
        <dbReference type="EMBL" id="SEA51939.1"/>
    </source>
</evidence>
<dbReference type="InterPro" id="IPR012373">
    <property type="entry name" value="Ferrdict_sens_TM"/>
</dbReference>
<gene>
    <name evidence="4" type="ORF">SAMN05444145_10453</name>
</gene>
<dbReference type="PANTHER" id="PTHR30273:SF2">
    <property type="entry name" value="PROTEIN FECR"/>
    <property type="match status" value="1"/>
</dbReference>
<sequence length="265" mass="29610">MEQTDMDDLLSKMVLKTPINRHMEEIGEILARKRAASRRHETFRRRLTQWSVAASIVVITVVSSLIHFSETYFESGGQELVHLLPDNSEVIVMPGSRVSYNRFTWLFNRRVTLEGEAVFSVTHGPRFSVGTRSGEVVVLGTRFRVKQQEYDLLVVCYEGSVRVVVPVGELVLQPGRKVLYDSAGVRLSDVSEPLPAVLSFNAVPLEEVIRSIEEIFGVTVTGQEPYEAIVFTGFITTSDLDGTLEAVFRACGIPYRVSGNEISLK</sequence>
<keyword evidence="1" id="KW-0812">Transmembrane</keyword>
<evidence type="ECO:0000259" key="2">
    <source>
        <dbReference type="Pfam" id="PF04773"/>
    </source>
</evidence>
<evidence type="ECO:0000313" key="5">
    <source>
        <dbReference type="Proteomes" id="UP000183253"/>
    </source>
</evidence>
<organism evidence="4 5">
    <name type="scientific">Alistipes timonensis JC136</name>
    <dbReference type="NCBI Taxonomy" id="1033731"/>
    <lineage>
        <taxon>Bacteria</taxon>
        <taxon>Pseudomonadati</taxon>
        <taxon>Bacteroidota</taxon>
        <taxon>Bacteroidia</taxon>
        <taxon>Bacteroidales</taxon>
        <taxon>Rikenellaceae</taxon>
        <taxon>Alistipes</taxon>
    </lineage>
</organism>
<dbReference type="PANTHER" id="PTHR30273">
    <property type="entry name" value="PERIPLASMIC SIGNAL SENSOR AND SIGMA FACTOR ACTIVATOR FECR-RELATED"/>
    <property type="match status" value="1"/>
</dbReference>
<dbReference type="Gene3D" id="3.55.50.30">
    <property type="match status" value="1"/>
</dbReference>
<dbReference type="RefSeq" id="WP_231290809.1">
    <property type="nucleotide sequence ID" value="NZ_CAEG01000011.1"/>
</dbReference>
<evidence type="ECO:0000259" key="3">
    <source>
        <dbReference type="Pfam" id="PF16344"/>
    </source>
</evidence>
<feature type="domain" description="Protein FecR C-terminal" evidence="3">
    <location>
        <begin position="198"/>
        <end position="262"/>
    </location>
</feature>
<feature type="transmembrane region" description="Helical" evidence="1">
    <location>
        <begin position="47"/>
        <end position="68"/>
    </location>
</feature>